<dbReference type="PANTHER" id="PTHR43066:SF11">
    <property type="entry name" value="PEPTIDASE S54 RHOMBOID DOMAIN-CONTAINING PROTEIN"/>
    <property type="match status" value="1"/>
</dbReference>
<feature type="transmembrane region" description="Helical" evidence="6">
    <location>
        <begin position="143"/>
        <end position="163"/>
    </location>
</feature>
<comment type="subcellular location">
    <subcellularLocation>
        <location evidence="1">Membrane</location>
        <topology evidence="1">Multi-pass membrane protein</topology>
    </subcellularLocation>
</comment>
<evidence type="ECO:0000256" key="4">
    <source>
        <dbReference type="ARBA" id="ARBA00023136"/>
    </source>
</evidence>
<feature type="region of interest" description="Disordered" evidence="5">
    <location>
        <begin position="244"/>
        <end position="272"/>
    </location>
</feature>
<accession>A0A0A2LJ56</accession>
<dbReference type="SUPFAM" id="SSF144091">
    <property type="entry name" value="Rhomboid-like"/>
    <property type="match status" value="1"/>
</dbReference>
<feature type="transmembrane region" description="Helical" evidence="6">
    <location>
        <begin position="110"/>
        <end position="131"/>
    </location>
</feature>
<evidence type="ECO:0000313" key="10">
    <source>
        <dbReference type="Proteomes" id="UP000030129"/>
    </source>
</evidence>
<dbReference type="InterPro" id="IPR022764">
    <property type="entry name" value="Peptidase_S54_rhomboid_dom"/>
</dbReference>
<dbReference type="eggNOG" id="COG0705">
    <property type="taxonomic scope" value="Bacteria"/>
</dbReference>
<dbReference type="PANTHER" id="PTHR43066">
    <property type="entry name" value="RHOMBOID-RELATED PROTEIN"/>
    <property type="match status" value="1"/>
</dbReference>
<dbReference type="RefSeq" id="WP_035135507.1">
    <property type="nucleotide sequence ID" value="NZ_JRLV01000019.1"/>
</dbReference>
<feature type="transmembrane region" description="Helical" evidence="6">
    <location>
        <begin position="21"/>
        <end position="48"/>
    </location>
</feature>
<protein>
    <submittedName>
        <fullName evidence="9">Transmembrane rhomboid family protein</fullName>
    </submittedName>
</protein>
<dbReference type="Proteomes" id="UP000030129">
    <property type="component" value="Unassembled WGS sequence"/>
</dbReference>
<name>A0A0A2LJ56_9FLAO</name>
<keyword evidence="2 6" id="KW-0812">Transmembrane</keyword>
<dbReference type="STRING" id="1406840.Q763_14660"/>
<keyword evidence="3 6" id="KW-1133">Transmembrane helix</keyword>
<evidence type="ECO:0000256" key="2">
    <source>
        <dbReference type="ARBA" id="ARBA00022692"/>
    </source>
</evidence>
<dbReference type="AlphaFoldDB" id="A0A0A2LJ56"/>
<dbReference type="Gene3D" id="1.20.1540.10">
    <property type="entry name" value="Rhomboid-like"/>
    <property type="match status" value="1"/>
</dbReference>
<feature type="domain" description="DUF6576" evidence="8">
    <location>
        <begin position="270"/>
        <end position="301"/>
    </location>
</feature>
<dbReference type="InterPro" id="IPR046483">
    <property type="entry name" value="DUF6576"/>
</dbReference>
<sequence>MGILDDLKMEYRMGGIAQRLIFWNIGLFAIPMILFGVLPLFGVSLSFLNWNSVGVDWLSLSSNPADLLWKPWSLIAYMFLHAGVLHLLFNMLMLYFSARFFLTFFTQKQFFGLYILGGVFAGLIFILSFNVLPGLVLSQAKMVGASAAIMTILIASAVYAPYYPIRFPLIGTLKLWHIALFYVVLDLIQASGGNSGGHIAHLSGALFGYVYIRLLQRGTDISSIVTVVIDFFANLFKPKKSSPFKKVHRNKNTATTNNRSTASSASARQSKDITQQKIDDILDKISKSGYDSLTKEEKEFLFKVGK</sequence>
<reference evidence="9 10" key="1">
    <citation type="submission" date="2013-09" db="EMBL/GenBank/DDBJ databases">
        <authorList>
            <person name="Zeng Z."/>
            <person name="Chen C."/>
        </authorList>
    </citation>
    <scope>NUCLEOTIDE SEQUENCE [LARGE SCALE GENOMIC DNA]</scope>
    <source>
        <strain evidence="9 10">F44-8</strain>
    </source>
</reference>
<evidence type="ECO:0000256" key="3">
    <source>
        <dbReference type="ARBA" id="ARBA00022989"/>
    </source>
</evidence>
<evidence type="ECO:0000259" key="8">
    <source>
        <dbReference type="Pfam" id="PF20216"/>
    </source>
</evidence>
<keyword evidence="10" id="KW-1185">Reference proteome</keyword>
<evidence type="ECO:0000256" key="1">
    <source>
        <dbReference type="ARBA" id="ARBA00004141"/>
    </source>
</evidence>
<keyword evidence="4 6" id="KW-0472">Membrane</keyword>
<feature type="transmembrane region" description="Helical" evidence="6">
    <location>
        <begin position="74"/>
        <end position="98"/>
    </location>
</feature>
<dbReference type="InterPro" id="IPR035952">
    <property type="entry name" value="Rhomboid-like_sf"/>
</dbReference>
<gene>
    <name evidence="9" type="ORF">Q763_14660</name>
</gene>
<evidence type="ECO:0000259" key="7">
    <source>
        <dbReference type="Pfam" id="PF01694"/>
    </source>
</evidence>
<dbReference type="Pfam" id="PF01694">
    <property type="entry name" value="Rhomboid"/>
    <property type="match status" value="1"/>
</dbReference>
<evidence type="ECO:0000256" key="6">
    <source>
        <dbReference type="SAM" id="Phobius"/>
    </source>
</evidence>
<dbReference type="EMBL" id="JRLV01000019">
    <property type="protein sequence ID" value="KGO79276.1"/>
    <property type="molecule type" value="Genomic_DNA"/>
</dbReference>
<feature type="domain" description="Peptidase S54 rhomboid" evidence="7">
    <location>
        <begin position="70"/>
        <end position="215"/>
    </location>
</feature>
<evidence type="ECO:0000256" key="5">
    <source>
        <dbReference type="SAM" id="MobiDB-lite"/>
    </source>
</evidence>
<comment type="caution">
    <text evidence="9">The sequence shown here is derived from an EMBL/GenBank/DDBJ whole genome shotgun (WGS) entry which is preliminary data.</text>
</comment>
<evidence type="ECO:0000313" key="9">
    <source>
        <dbReference type="EMBL" id="KGO79276.1"/>
    </source>
</evidence>
<feature type="compositionally biased region" description="Low complexity" evidence="5">
    <location>
        <begin position="252"/>
        <end position="268"/>
    </location>
</feature>
<dbReference type="Pfam" id="PF20216">
    <property type="entry name" value="DUF6576"/>
    <property type="match status" value="1"/>
</dbReference>
<organism evidence="9 10">
    <name type="scientific">Flavobacterium beibuense F44-8</name>
    <dbReference type="NCBI Taxonomy" id="1406840"/>
    <lineage>
        <taxon>Bacteria</taxon>
        <taxon>Pseudomonadati</taxon>
        <taxon>Bacteroidota</taxon>
        <taxon>Flavobacteriia</taxon>
        <taxon>Flavobacteriales</taxon>
        <taxon>Flavobacteriaceae</taxon>
        <taxon>Flavobacterium</taxon>
    </lineage>
</organism>
<proteinExistence type="predicted"/>
<dbReference type="GO" id="GO:0016020">
    <property type="term" value="C:membrane"/>
    <property type="evidence" value="ECO:0007669"/>
    <property type="project" value="UniProtKB-SubCell"/>
</dbReference>
<dbReference type="GO" id="GO:0004252">
    <property type="term" value="F:serine-type endopeptidase activity"/>
    <property type="evidence" value="ECO:0007669"/>
    <property type="project" value="InterPro"/>
</dbReference>